<dbReference type="InterPro" id="IPR051761">
    <property type="entry name" value="MLP-like_ligand-binding"/>
</dbReference>
<dbReference type="Proteomes" id="UP001472677">
    <property type="component" value="Unassembled WGS sequence"/>
</dbReference>
<gene>
    <name evidence="2" type="ORF">V6N12_028137</name>
</gene>
<dbReference type="SMART" id="SM01037">
    <property type="entry name" value="Bet_v_1"/>
    <property type="match status" value="1"/>
</dbReference>
<evidence type="ECO:0000313" key="2">
    <source>
        <dbReference type="EMBL" id="KAK8572075.1"/>
    </source>
</evidence>
<evidence type="ECO:0000259" key="1">
    <source>
        <dbReference type="SMART" id="SM01037"/>
    </source>
</evidence>
<comment type="caution">
    <text evidence="2">The sequence shown here is derived from an EMBL/GenBank/DDBJ whole genome shotgun (WGS) entry which is preliminary data.</text>
</comment>
<dbReference type="InterPro" id="IPR000916">
    <property type="entry name" value="Bet_v_I/MLP"/>
</dbReference>
<keyword evidence="3" id="KW-1185">Reference proteome</keyword>
<evidence type="ECO:0000313" key="3">
    <source>
        <dbReference type="Proteomes" id="UP001472677"/>
    </source>
</evidence>
<feature type="domain" description="Bet v I/Major latex protein" evidence="1">
    <location>
        <begin position="5"/>
        <end position="157"/>
    </location>
</feature>
<dbReference type="PANTHER" id="PTHR31907">
    <property type="entry name" value="MLP-LIKE PROTEIN 423"/>
    <property type="match status" value="1"/>
</dbReference>
<organism evidence="2 3">
    <name type="scientific">Hibiscus sabdariffa</name>
    <name type="common">roselle</name>
    <dbReference type="NCBI Taxonomy" id="183260"/>
    <lineage>
        <taxon>Eukaryota</taxon>
        <taxon>Viridiplantae</taxon>
        <taxon>Streptophyta</taxon>
        <taxon>Embryophyta</taxon>
        <taxon>Tracheophyta</taxon>
        <taxon>Spermatophyta</taxon>
        <taxon>Magnoliopsida</taxon>
        <taxon>eudicotyledons</taxon>
        <taxon>Gunneridae</taxon>
        <taxon>Pentapetalae</taxon>
        <taxon>rosids</taxon>
        <taxon>malvids</taxon>
        <taxon>Malvales</taxon>
        <taxon>Malvaceae</taxon>
        <taxon>Malvoideae</taxon>
        <taxon>Hibiscus</taxon>
    </lineage>
</organism>
<dbReference type="SUPFAM" id="SSF55961">
    <property type="entry name" value="Bet v1-like"/>
    <property type="match status" value="1"/>
</dbReference>
<accession>A0ABR2F4Z2</accession>
<dbReference type="EMBL" id="JBBPBM010000008">
    <property type="protein sequence ID" value="KAK8572075.1"/>
    <property type="molecule type" value="Genomic_DNA"/>
</dbReference>
<proteinExistence type="predicted"/>
<dbReference type="CDD" id="cd07816">
    <property type="entry name" value="Bet_v1-like"/>
    <property type="match status" value="1"/>
</dbReference>
<reference evidence="2 3" key="1">
    <citation type="journal article" date="2024" name="G3 (Bethesda)">
        <title>Genome assembly of Hibiscus sabdariffa L. provides insights into metabolisms of medicinal natural products.</title>
        <authorList>
            <person name="Kim T."/>
        </authorList>
    </citation>
    <scope>NUCLEOTIDE SEQUENCE [LARGE SCALE GENOMIC DNA]</scope>
    <source>
        <strain evidence="2">TK-2024</strain>
        <tissue evidence="2">Old leaves</tissue>
    </source>
</reference>
<name>A0ABR2F4Z2_9ROSI</name>
<sequence length="158" mass="17587">MASSALTSKLEADVEIKATPEQFHDMYTSKPHHVHHTCGDKVQGCELLEGEWGNVGSIITWRYVHGGKARVSKQVIEAIDPEKNSITFRVIEGDVLKEYKSFVTSLQASPRSDGSGGSVVHWSLDYEKLHHEIDHPDTLLQLLQDVSKDIDAHLCLAN</sequence>
<protein>
    <recommendedName>
        <fullName evidence="1">Bet v I/Major latex protein domain-containing protein</fullName>
    </recommendedName>
</protein>
<dbReference type="Gene3D" id="3.30.530.20">
    <property type="match status" value="1"/>
</dbReference>
<dbReference type="InterPro" id="IPR023393">
    <property type="entry name" value="START-like_dom_sf"/>
</dbReference>
<dbReference type="Pfam" id="PF00407">
    <property type="entry name" value="Bet_v_1"/>
    <property type="match status" value="1"/>
</dbReference>